<organism evidence="2 3">
    <name type="scientific">Thalassotalea psychrophila</name>
    <dbReference type="NCBI Taxonomy" id="3065647"/>
    <lineage>
        <taxon>Bacteria</taxon>
        <taxon>Pseudomonadati</taxon>
        <taxon>Pseudomonadota</taxon>
        <taxon>Gammaproteobacteria</taxon>
        <taxon>Alteromonadales</taxon>
        <taxon>Colwelliaceae</taxon>
        <taxon>Thalassotalea</taxon>
    </lineage>
</organism>
<dbReference type="RefSeq" id="WP_348390736.1">
    <property type="nucleotide sequence ID" value="NZ_CP134145.1"/>
</dbReference>
<evidence type="ECO:0000313" key="2">
    <source>
        <dbReference type="EMBL" id="WNC71602.1"/>
    </source>
</evidence>
<reference evidence="3" key="1">
    <citation type="submission" date="2023-09" db="EMBL/GenBank/DDBJ databases">
        <authorList>
            <person name="Li S."/>
            <person name="Li X."/>
            <person name="Zhang C."/>
            <person name="Zhao Z."/>
        </authorList>
    </citation>
    <scope>NUCLEOTIDE SEQUENCE [LARGE SCALE GENOMIC DNA]</scope>
    <source>
        <strain evidence="3">SQ149</strain>
    </source>
</reference>
<dbReference type="PROSITE" id="PS51257">
    <property type="entry name" value="PROKAR_LIPOPROTEIN"/>
    <property type="match status" value="1"/>
</dbReference>
<protein>
    <recommendedName>
        <fullName evidence="4">Ysc84 actin-binding domain-containing protein</fullName>
    </recommendedName>
</protein>
<proteinExistence type="predicted"/>
<sequence>MKTIFSLFIAIAIAIAVSGCSSIADTRYSMANNHMNQISNIEEISPGALTEINDAPGFAVFSTAEVNLLVVSTGTGHGAVYNNETGERTYMDVFESGVGVGIGGKDVNTILVFNTIESLEKFTEEGWIFDNEVDASGNGSIVNGEEIGDITLYQSTKTGVNLHAMLKGTRFSKSEHLN</sequence>
<dbReference type="EMBL" id="CP134145">
    <property type="protein sequence ID" value="WNC71602.1"/>
    <property type="molecule type" value="Genomic_DNA"/>
</dbReference>
<evidence type="ECO:0000256" key="1">
    <source>
        <dbReference type="SAM" id="SignalP"/>
    </source>
</evidence>
<feature type="signal peptide" evidence="1">
    <location>
        <begin position="1"/>
        <end position="24"/>
    </location>
</feature>
<feature type="chain" id="PRO_5047038447" description="Ysc84 actin-binding domain-containing protein" evidence="1">
    <location>
        <begin position="25"/>
        <end position="178"/>
    </location>
</feature>
<accession>A0ABY9TS04</accession>
<keyword evidence="1" id="KW-0732">Signal</keyword>
<evidence type="ECO:0008006" key="4">
    <source>
        <dbReference type="Google" id="ProtNLM"/>
    </source>
</evidence>
<name>A0ABY9TS04_9GAMM</name>
<dbReference type="Proteomes" id="UP001258994">
    <property type="component" value="Chromosome"/>
</dbReference>
<evidence type="ECO:0000313" key="3">
    <source>
        <dbReference type="Proteomes" id="UP001258994"/>
    </source>
</evidence>
<keyword evidence="3" id="KW-1185">Reference proteome</keyword>
<gene>
    <name evidence="2" type="ORF">RGQ13_15960</name>
</gene>